<evidence type="ECO:0000313" key="9">
    <source>
        <dbReference type="Proteomes" id="UP000694846"/>
    </source>
</evidence>
<reference evidence="10 11" key="2">
    <citation type="submission" date="2025-04" db="UniProtKB">
        <authorList>
            <consortium name="RefSeq"/>
        </authorList>
    </citation>
    <scope>IDENTIFICATION</scope>
    <source>
        <tissue evidence="10 11">Whole body</tissue>
    </source>
</reference>
<keyword evidence="9" id="KW-1185">Reference proteome</keyword>
<dbReference type="SMART" id="SM01144">
    <property type="entry name" value="DTW"/>
    <property type="match status" value="1"/>
</dbReference>
<keyword evidence="3" id="KW-0949">S-adenosyl-L-methionine</keyword>
<evidence type="ECO:0000313" key="8">
    <source>
        <dbReference type="EMBL" id="MBY70051.1"/>
    </source>
</evidence>
<dbReference type="GO" id="GO:0016432">
    <property type="term" value="F:tRNA-uridine aminocarboxypropyltransferase activity"/>
    <property type="evidence" value="ECO:0007669"/>
    <property type="project" value="UniProtKB-EC"/>
</dbReference>
<evidence type="ECO:0000313" key="10">
    <source>
        <dbReference type="RefSeq" id="XP_025414409.1"/>
    </source>
</evidence>
<dbReference type="PANTHER" id="PTHR21392">
    <property type="entry name" value="TRNA-URIDINE AMINOCARBOXYPROPYLTRANSFERASE 2"/>
    <property type="match status" value="1"/>
</dbReference>
<keyword evidence="2" id="KW-0808">Transferase</keyword>
<feature type="domain" description="DTW" evidence="7">
    <location>
        <begin position="20"/>
        <end position="213"/>
    </location>
</feature>
<dbReference type="PANTHER" id="PTHR21392:SF0">
    <property type="entry name" value="TRNA-URIDINE AMINOCARBOXYPROPYLTRANSFERASE 2"/>
    <property type="match status" value="1"/>
</dbReference>
<evidence type="ECO:0000256" key="5">
    <source>
        <dbReference type="ARBA" id="ARBA00034489"/>
    </source>
</evidence>
<dbReference type="InterPro" id="IPR005636">
    <property type="entry name" value="DTW"/>
</dbReference>
<evidence type="ECO:0000256" key="2">
    <source>
        <dbReference type="ARBA" id="ARBA00022679"/>
    </source>
</evidence>
<evidence type="ECO:0000256" key="3">
    <source>
        <dbReference type="ARBA" id="ARBA00022691"/>
    </source>
</evidence>
<gene>
    <name evidence="8" type="primary">Dtwd2</name>
    <name evidence="10 11" type="synonym">LOC112686389</name>
    <name evidence="8" type="ORF">g.55162</name>
</gene>
<dbReference type="InterPro" id="IPR039262">
    <property type="entry name" value="DTWD2/TAPT"/>
</dbReference>
<evidence type="ECO:0000313" key="11">
    <source>
        <dbReference type="RefSeq" id="XP_025414410.1"/>
    </source>
</evidence>
<name>A0A2S2PX72_9HEMI</name>
<reference evidence="8" key="1">
    <citation type="submission" date="2018-04" db="EMBL/GenBank/DDBJ databases">
        <title>Transcriptome assembly of Sipha flava.</title>
        <authorList>
            <person name="Scully E.D."/>
            <person name="Geib S.M."/>
            <person name="Palmer N.A."/>
            <person name="Koch K."/>
            <person name="Bradshaw J."/>
            <person name="Heng-Moss T."/>
            <person name="Sarath G."/>
        </authorList>
    </citation>
    <scope>NUCLEOTIDE SEQUENCE</scope>
</reference>
<organism evidence="8">
    <name type="scientific">Sipha flava</name>
    <name type="common">yellow sugarcane aphid</name>
    <dbReference type="NCBI Taxonomy" id="143950"/>
    <lineage>
        <taxon>Eukaryota</taxon>
        <taxon>Metazoa</taxon>
        <taxon>Ecdysozoa</taxon>
        <taxon>Arthropoda</taxon>
        <taxon>Hexapoda</taxon>
        <taxon>Insecta</taxon>
        <taxon>Pterygota</taxon>
        <taxon>Neoptera</taxon>
        <taxon>Paraneoptera</taxon>
        <taxon>Hemiptera</taxon>
        <taxon>Sternorrhyncha</taxon>
        <taxon>Aphidomorpha</taxon>
        <taxon>Aphidoidea</taxon>
        <taxon>Aphididae</taxon>
        <taxon>Sipha</taxon>
    </lineage>
</organism>
<dbReference type="EMBL" id="GGMS01000848">
    <property type="protein sequence ID" value="MBY70051.1"/>
    <property type="molecule type" value="Transcribed_RNA"/>
</dbReference>
<protein>
    <recommendedName>
        <fullName evidence="1">tRNA-uridine aminocarboxypropyltransferase</fullName>
        <ecNumber evidence="1">2.5.1.25</ecNumber>
    </recommendedName>
</protein>
<evidence type="ECO:0000256" key="6">
    <source>
        <dbReference type="ARBA" id="ARBA00048718"/>
    </source>
</evidence>
<dbReference type="RefSeq" id="XP_025414409.1">
    <property type="nucleotide sequence ID" value="XM_025558624.1"/>
</dbReference>
<dbReference type="Proteomes" id="UP000694846">
    <property type="component" value="Unplaced"/>
</dbReference>
<dbReference type="OrthoDB" id="408541at2759"/>
<proteinExistence type="inferred from homology"/>
<sequence length="251" mass="28902">MSNEDVWDDFVNLPADPPEMRQLCFSCERPHNVCWCNYLPETRLKPNCKIVLLQHPAEEKRSLRTAPMLTLGLTEGSCVIYKGKKFPTKKHVGLWDILSSKHSVLLYLSEKAIDIAHLPKETEIHNLIILDGTWPQAKAIYNNTQLLQSMTHVKLMHNYESQYIIRSQPTDGCLSTLETAVEALTILENDNSYKNMLLKPLHALCDFQLQHGAVTHQSKEFKKRNQTYPKLIGRRLRQYLDNDSCSELVNT</sequence>
<comment type="similarity">
    <text evidence="5">Belongs to the TDD superfamily. DTWD2 family.</text>
</comment>
<dbReference type="GO" id="GO:0008033">
    <property type="term" value="P:tRNA processing"/>
    <property type="evidence" value="ECO:0007669"/>
    <property type="project" value="UniProtKB-KW"/>
</dbReference>
<comment type="catalytic activity">
    <reaction evidence="6">
        <text>a uridine in tRNA + S-adenosyl-L-methionine = a 3-[(3S)-3-amino-3-carboxypropyl]uridine in tRNA + S-methyl-5'-thioadenosine + H(+)</text>
        <dbReference type="Rhea" id="RHEA:62432"/>
        <dbReference type="Rhea" id="RHEA-COMP:13339"/>
        <dbReference type="Rhea" id="RHEA-COMP:16092"/>
        <dbReference type="ChEBI" id="CHEBI:15378"/>
        <dbReference type="ChEBI" id="CHEBI:17509"/>
        <dbReference type="ChEBI" id="CHEBI:59789"/>
        <dbReference type="ChEBI" id="CHEBI:65315"/>
        <dbReference type="ChEBI" id="CHEBI:82930"/>
        <dbReference type="EC" id="2.5.1.25"/>
    </reaction>
</comment>
<evidence type="ECO:0000256" key="1">
    <source>
        <dbReference type="ARBA" id="ARBA00012386"/>
    </source>
</evidence>
<dbReference type="RefSeq" id="XP_025414410.1">
    <property type="nucleotide sequence ID" value="XM_025558625.1"/>
</dbReference>
<evidence type="ECO:0000259" key="7">
    <source>
        <dbReference type="SMART" id="SM01144"/>
    </source>
</evidence>
<dbReference type="Pfam" id="PF03942">
    <property type="entry name" value="DTW"/>
    <property type="match status" value="1"/>
</dbReference>
<dbReference type="AlphaFoldDB" id="A0A2S2PX72"/>
<dbReference type="EC" id="2.5.1.25" evidence="1"/>
<accession>A0A2S2PX72</accession>
<evidence type="ECO:0000256" key="4">
    <source>
        <dbReference type="ARBA" id="ARBA00022694"/>
    </source>
</evidence>
<keyword evidence="4" id="KW-0819">tRNA processing</keyword>